<evidence type="ECO:0000256" key="2">
    <source>
        <dbReference type="ARBA" id="ARBA00008657"/>
    </source>
</evidence>
<feature type="region of interest" description="Disordered" evidence="6">
    <location>
        <begin position="341"/>
        <end position="383"/>
    </location>
</feature>
<evidence type="ECO:0000256" key="6">
    <source>
        <dbReference type="SAM" id="MobiDB-lite"/>
    </source>
</evidence>
<dbReference type="EMBL" id="FOLS01000016">
    <property type="protein sequence ID" value="SFD07156.1"/>
    <property type="molecule type" value="Genomic_DNA"/>
</dbReference>
<dbReference type="GO" id="GO:0003690">
    <property type="term" value="F:double-stranded DNA binding"/>
    <property type="evidence" value="ECO:0007669"/>
    <property type="project" value="TreeGrafter"/>
</dbReference>
<evidence type="ECO:0000313" key="7">
    <source>
        <dbReference type="EMBL" id="SFD07156.1"/>
    </source>
</evidence>
<reference evidence="7 8" key="1">
    <citation type="submission" date="2016-10" db="EMBL/GenBank/DDBJ databases">
        <authorList>
            <person name="Varghese N."/>
            <person name="Submissions S."/>
        </authorList>
    </citation>
    <scope>NUCLEOTIDE SEQUENCE [LARGE SCALE GENOMIC DNA]</scope>
    <source>
        <strain evidence="7 8">LMG 18378</strain>
    </source>
</reference>
<sequence length="383" mass="42609">MLKNLMIYRVSDPEHVDLLHDSDALGEKLKSVLAHEPTGSQWRCLGFDLPAPTINDHLVWDGANGNTLFSLYVHERQLPGATIREHIAAKVRTIEEREQRKCYRKEIAQIRDEVEAELLPRAFIKHRVVNMIALDNLLLIDSSNAKLAEDALDTLRRAMGSLAVRPLTFKIPADTWLTSLAKSDDMGSLKRGYAAKLMDREKSQVSFKDIDLSGDEPQEYLEYGFNVVEMSASLFDEGDELMRFKVTNQLIFKGLKFSDVALGESHRDTDGDPAAILDANLLLVTSAVKKLVDTLTDQLGAEEVEIRGGVASAVKKLTDAADKHGGSLSINGQEVYRSPELSKADRRRLIDDEANGLEDSLPAGDEEDEFETARNAMSEDDDL</sequence>
<accession>A0AAQ1HP88</accession>
<keyword evidence="8" id="KW-1185">Reference proteome</keyword>
<comment type="similarity">
    <text evidence="2">Belongs to the RdgC family.</text>
</comment>
<dbReference type="PANTHER" id="PTHR38103">
    <property type="entry name" value="RECOMBINATION-ASSOCIATED PROTEIN RDGC"/>
    <property type="match status" value="1"/>
</dbReference>
<dbReference type="Pfam" id="PF04381">
    <property type="entry name" value="RdgC"/>
    <property type="match status" value="1"/>
</dbReference>
<comment type="caution">
    <text evidence="7">The sequence shown here is derived from an EMBL/GenBank/DDBJ whole genome shotgun (WGS) entry which is preliminary data.</text>
</comment>
<evidence type="ECO:0000256" key="4">
    <source>
        <dbReference type="ARBA" id="ARBA00022490"/>
    </source>
</evidence>
<organism evidence="7 8">
    <name type="scientific">Pseudomonas citronellolis</name>
    <dbReference type="NCBI Taxonomy" id="53408"/>
    <lineage>
        <taxon>Bacteria</taxon>
        <taxon>Pseudomonadati</taxon>
        <taxon>Pseudomonadota</taxon>
        <taxon>Gammaproteobacteria</taxon>
        <taxon>Pseudomonadales</taxon>
        <taxon>Pseudomonadaceae</taxon>
        <taxon>Pseudomonas</taxon>
    </lineage>
</organism>
<gene>
    <name evidence="7" type="ORF">SAMN05216577_1163</name>
</gene>
<dbReference type="InterPro" id="IPR007476">
    <property type="entry name" value="RdgC"/>
</dbReference>
<evidence type="ECO:0000256" key="3">
    <source>
        <dbReference type="ARBA" id="ARBA00022296"/>
    </source>
</evidence>
<keyword evidence="4" id="KW-0963">Cytoplasm</keyword>
<dbReference type="Proteomes" id="UP000183385">
    <property type="component" value="Unassembled WGS sequence"/>
</dbReference>
<dbReference type="PANTHER" id="PTHR38103:SF1">
    <property type="entry name" value="RECOMBINATION-ASSOCIATED PROTEIN RDGC"/>
    <property type="match status" value="1"/>
</dbReference>
<dbReference type="GO" id="GO:0006310">
    <property type="term" value="P:DNA recombination"/>
    <property type="evidence" value="ECO:0007669"/>
    <property type="project" value="UniProtKB-KW"/>
</dbReference>
<dbReference type="RefSeq" id="WP_074980935.1">
    <property type="nucleotide sequence ID" value="NZ_FOLS01000016.1"/>
</dbReference>
<protein>
    <recommendedName>
        <fullName evidence="3">Recombination-associated protein RdgC</fullName>
    </recommendedName>
</protein>
<feature type="compositionally biased region" description="Basic and acidic residues" evidence="6">
    <location>
        <begin position="341"/>
        <end position="351"/>
    </location>
</feature>
<name>A0AAQ1HP88_9PSED</name>
<proteinExistence type="inferred from homology"/>
<keyword evidence="5" id="KW-0233">DNA recombination</keyword>
<comment type="subcellular location">
    <subcellularLocation>
        <location evidence="1">Cytoplasm</location>
        <location evidence="1">Nucleoid</location>
    </subcellularLocation>
</comment>
<dbReference type="AlphaFoldDB" id="A0AAQ1HP88"/>
<dbReference type="GO" id="GO:0000018">
    <property type="term" value="P:regulation of DNA recombination"/>
    <property type="evidence" value="ECO:0007669"/>
    <property type="project" value="TreeGrafter"/>
</dbReference>
<evidence type="ECO:0000256" key="5">
    <source>
        <dbReference type="ARBA" id="ARBA00023172"/>
    </source>
</evidence>
<dbReference type="GO" id="GO:0043590">
    <property type="term" value="C:bacterial nucleoid"/>
    <property type="evidence" value="ECO:0007669"/>
    <property type="project" value="TreeGrafter"/>
</dbReference>
<evidence type="ECO:0000256" key="1">
    <source>
        <dbReference type="ARBA" id="ARBA00004453"/>
    </source>
</evidence>
<evidence type="ECO:0000313" key="8">
    <source>
        <dbReference type="Proteomes" id="UP000183385"/>
    </source>
</evidence>